<dbReference type="Gene3D" id="2.60.120.620">
    <property type="entry name" value="q2cbj1_9rhob like domain"/>
    <property type="match status" value="1"/>
</dbReference>
<protein>
    <recommendedName>
        <fullName evidence="3">Fe2OG dioxygenase domain-containing protein</fullName>
    </recommendedName>
</protein>
<organism evidence="1 2">
    <name type="scientific">Ascidiaceihabitans donghaensis</name>
    <dbReference type="NCBI Taxonomy" id="1510460"/>
    <lineage>
        <taxon>Bacteria</taxon>
        <taxon>Pseudomonadati</taxon>
        <taxon>Pseudomonadota</taxon>
        <taxon>Alphaproteobacteria</taxon>
        <taxon>Rhodobacterales</taxon>
        <taxon>Paracoccaceae</taxon>
        <taxon>Ascidiaceihabitans</taxon>
    </lineage>
</organism>
<evidence type="ECO:0000313" key="2">
    <source>
        <dbReference type="Proteomes" id="UP000244880"/>
    </source>
</evidence>
<dbReference type="AlphaFoldDB" id="A0A2R8BIM9"/>
<dbReference type="PANTHER" id="PTHR41677">
    <property type="entry name" value="YALI0B19030P"/>
    <property type="match status" value="1"/>
</dbReference>
<dbReference type="OrthoDB" id="8985754at2"/>
<accession>A0A2R8BIM9</accession>
<proteinExistence type="predicted"/>
<evidence type="ECO:0000313" key="1">
    <source>
        <dbReference type="EMBL" id="SPH22933.1"/>
    </source>
</evidence>
<gene>
    <name evidence="1" type="ORF">ASD8599_03680</name>
</gene>
<dbReference type="RefSeq" id="WP_108830265.1">
    <property type="nucleotide sequence ID" value="NZ_OMOR01000001.1"/>
</dbReference>
<keyword evidence="2" id="KW-1185">Reference proteome</keyword>
<evidence type="ECO:0008006" key="3">
    <source>
        <dbReference type="Google" id="ProtNLM"/>
    </source>
</evidence>
<dbReference type="Proteomes" id="UP000244880">
    <property type="component" value="Unassembled WGS sequence"/>
</dbReference>
<dbReference type="EMBL" id="OMOR01000001">
    <property type="protein sequence ID" value="SPH22933.1"/>
    <property type="molecule type" value="Genomic_DNA"/>
</dbReference>
<name>A0A2R8BIM9_9RHOB</name>
<dbReference type="SUPFAM" id="SSF51197">
    <property type="entry name" value="Clavaminate synthase-like"/>
    <property type="match status" value="1"/>
</dbReference>
<reference evidence="1 2" key="1">
    <citation type="submission" date="2018-03" db="EMBL/GenBank/DDBJ databases">
        <authorList>
            <person name="Keele B.F."/>
        </authorList>
    </citation>
    <scope>NUCLEOTIDE SEQUENCE [LARGE SCALE GENOMIC DNA]</scope>
    <source>
        <strain evidence="1 2">CECT 8599</strain>
    </source>
</reference>
<sequence>MTQTALAKPLDFPTGRPHGFAPLENEPQFDAQRHLQIEMPDEILPLSALGYSDAEIAECPTPFGVTSIFRVLSDEGAACLLDVARQLEQFTTSNARIARNVRGAVYRSKFLRDLCQSPELTAAISKICGTPLLPHTLPHQLGHLNYNPLEVGENVDKWHVDTLRIDFVMFVTDPKSVEGGEFQYYKGTKAEVAALKADGKPLDPEKIVSPAMPGPGYAVVQQGNMVVHRAKGLTAPGERITMVNGYVPQDIEFPDFSRFDQLYLVDPKDVAASEYTRHMKWMARERIDAQLEGFEFSEDTAKMAEEFESLSALMLETAKELRNAGTATVEHFGD</sequence>
<dbReference type="PANTHER" id="PTHR41677:SF1">
    <property type="entry name" value="FE2OG DIOXYGENASE DOMAIN-CONTAINING PROTEIN"/>
    <property type="match status" value="1"/>
</dbReference>